<dbReference type="EMBL" id="BQNB010021819">
    <property type="protein sequence ID" value="GJU10398.1"/>
    <property type="molecule type" value="Genomic_DNA"/>
</dbReference>
<organism evidence="1 2">
    <name type="scientific">Tanacetum coccineum</name>
    <dbReference type="NCBI Taxonomy" id="301880"/>
    <lineage>
        <taxon>Eukaryota</taxon>
        <taxon>Viridiplantae</taxon>
        <taxon>Streptophyta</taxon>
        <taxon>Embryophyta</taxon>
        <taxon>Tracheophyta</taxon>
        <taxon>Spermatophyta</taxon>
        <taxon>Magnoliopsida</taxon>
        <taxon>eudicotyledons</taxon>
        <taxon>Gunneridae</taxon>
        <taxon>Pentapetalae</taxon>
        <taxon>asterids</taxon>
        <taxon>campanulids</taxon>
        <taxon>Asterales</taxon>
        <taxon>Asteraceae</taxon>
        <taxon>Asteroideae</taxon>
        <taxon>Anthemideae</taxon>
        <taxon>Anthemidinae</taxon>
        <taxon>Tanacetum</taxon>
    </lineage>
</organism>
<proteinExistence type="predicted"/>
<evidence type="ECO:0000313" key="2">
    <source>
        <dbReference type="Proteomes" id="UP001151760"/>
    </source>
</evidence>
<name>A0ABQ5JG03_9ASTR</name>
<comment type="caution">
    <text evidence="1">The sequence shown here is derived from an EMBL/GenBank/DDBJ whole genome shotgun (WGS) entry which is preliminary data.</text>
</comment>
<sequence length="129" mass="14180">MVVYLAKPTESEGFEQIIGFLNASSIRYALTVNPTVYVSCIGQFWTTSEVKKVNGEAEIHAIIDGKRIVVSEAKIASVHYKILSGRTWTNVMYQCAIAVSRSPYATPFDYGPGHINPTTATDPGLAYFK</sequence>
<dbReference type="Proteomes" id="UP001151760">
    <property type="component" value="Unassembled WGS sequence"/>
</dbReference>
<accession>A0ABQ5JG03</accession>
<reference evidence="1" key="1">
    <citation type="journal article" date="2022" name="Int. J. Mol. Sci.">
        <title>Draft Genome of Tanacetum Coccineum: Genomic Comparison of Closely Related Tanacetum-Family Plants.</title>
        <authorList>
            <person name="Yamashiro T."/>
            <person name="Shiraishi A."/>
            <person name="Nakayama K."/>
            <person name="Satake H."/>
        </authorList>
    </citation>
    <scope>NUCLEOTIDE SEQUENCE</scope>
</reference>
<protein>
    <submittedName>
        <fullName evidence="1">Uncharacterized protein</fullName>
    </submittedName>
</protein>
<gene>
    <name evidence="1" type="ORF">Tco_1132794</name>
</gene>
<evidence type="ECO:0000313" key="1">
    <source>
        <dbReference type="EMBL" id="GJU10398.1"/>
    </source>
</evidence>
<keyword evidence="2" id="KW-1185">Reference proteome</keyword>
<reference evidence="1" key="2">
    <citation type="submission" date="2022-01" db="EMBL/GenBank/DDBJ databases">
        <authorList>
            <person name="Yamashiro T."/>
            <person name="Shiraishi A."/>
            <person name="Satake H."/>
            <person name="Nakayama K."/>
        </authorList>
    </citation>
    <scope>NUCLEOTIDE SEQUENCE</scope>
</reference>